<evidence type="ECO:0008006" key="4">
    <source>
        <dbReference type="Google" id="ProtNLM"/>
    </source>
</evidence>
<reference evidence="2" key="1">
    <citation type="journal article" date="2023" name="Mol. Phylogenet. Evol.">
        <title>Genome-scale phylogeny and comparative genomics of the fungal order Sordariales.</title>
        <authorList>
            <person name="Hensen N."/>
            <person name="Bonometti L."/>
            <person name="Westerberg I."/>
            <person name="Brannstrom I.O."/>
            <person name="Guillou S."/>
            <person name="Cros-Aarteil S."/>
            <person name="Calhoun S."/>
            <person name="Haridas S."/>
            <person name="Kuo A."/>
            <person name="Mondo S."/>
            <person name="Pangilinan J."/>
            <person name="Riley R."/>
            <person name="LaButti K."/>
            <person name="Andreopoulos B."/>
            <person name="Lipzen A."/>
            <person name="Chen C."/>
            <person name="Yan M."/>
            <person name="Daum C."/>
            <person name="Ng V."/>
            <person name="Clum A."/>
            <person name="Steindorff A."/>
            <person name="Ohm R.A."/>
            <person name="Martin F."/>
            <person name="Silar P."/>
            <person name="Natvig D.O."/>
            <person name="Lalanne C."/>
            <person name="Gautier V."/>
            <person name="Ament-Velasquez S.L."/>
            <person name="Kruys A."/>
            <person name="Hutchinson M.I."/>
            <person name="Powell A.J."/>
            <person name="Barry K."/>
            <person name="Miller A.N."/>
            <person name="Grigoriev I.V."/>
            <person name="Debuchy R."/>
            <person name="Gladieux P."/>
            <person name="Hiltunen Thoren M."/>
            <person name="Johannesson H."/>
        </authorList>
    </citation>
    <scope>NUCLEOTIDE SEQUENCE</scope>
    <source>
        <strain evidence="2">PSN243</strain>
    </source>
</reference>
<keyword evidence="3" id="KW-1185">Reference proteome</keyword>
<evidence type="ECO:0000313" key="3">
    <source>
        <dbReference type="Proteomes" id="UP001321760"/>
    </source>
</evidence>
<organism evidence="2 3">
    <name type="scientific">Podospora aff. communis PSN243</name>
    <dbReference type="NCBI Taxonomy" id="3040156"/>
    <lineage>
        <taxon>Eukaryota</taxon>
        <taxon>Fungi</taxon>
        <taxon>Dikarya</taxon>
        <taxon>Ascomycota</taxon>
        <taxon>Pezizomycotina</taxon>
        <taxon>Sordariomycetes</taxon>
        <taxon>Sordariomycetidae</taxon>
        <taxon>Sordariales</taxon>
        <taxon>Podosporaceae</taxon>
        <taxon>Podospora</taxon>
    </lineage>
</organism>
<dbReference type="AlphaFoldDB" id="A0AAV9GYL9"/>
<proteinExistence type="predicted"/>
<comment type="caution">
    <text evidence="2">The sequence shown here is derived from an EMBL/GenBank/DDBJ whole genome shotgun (WGS) entry which is preliminary data.</text>
</comment>
<evidence type="ECO:0000313" key="2">
    <source>
        <dbReference type="EMBL" id="KAK4453332.1"/>
    </source>
</evidence>
<dbReference type="Proteomes" id="UP001321760">
    <property type="component" value="Unassembled WGS sequence"/>
</dbReference>
<gene>
    <name evidence="2" type="ORF">QBC34DRAFT_395317</name>
</gene>
<feature type="region of interest" description="Disordered" evidence="1">
    <location>
        <begin position="177"/>
        <end position="279"/>
    </location>
</feature>
<feature type="region of interest" description="Disordered" evidence="1">
    <location>
        <begin position="28"/>
        <end position="63"/>
    </location>
</feature>
<accession>A0AAV9GYL9</accession>
<feature type="compositionally biased region" description="Basic and acidic residues" evidence="1">
    <location>
        <begin position="261"/>
        <end position="270"/>
    </location>
</feature>
<reference evidence="2" key="2">
    <citation type="submission" date="2023-05" db="EMBL/GenBank/DDBJ databases">
        <authorList>
            <consortium name="Lawrence Berkeley National Laboratory"/>
            <person name="Steindorff A."/>
            <person name="Hensen N."/>
            <person name="Bonometti L."/>
            <person name="Westerberg I."/>
            <person name="Brannstrom I.O."/>
            <person name="Guillou S."/>
            <person name="Cros-Aarteil S."/>
            <person name="Calhoun S."/>
            <person name="Haridas S."/>
            <person name="Kuo A."/>
            <person name="Mondo S."/>
            <person name="Pangilinan J."/>
            <person name="Riley R."/>
            <person name="Labutti K."/>
            <person name="Andreopoulos B."/>
            <person name="Lipzen A."/>
            <person name="Chen C."/>
            <person name="Yanf M."/>
            <person name="Daum C."/>
            <person name="Ng V."/>
            <person name="Clum A."/>
            <person name="Ohm R."/>
            <person name="Martin F."/>
            <person name="Silar P."/>
            <person name="Natvig D."/>
            <person name="Lalanne C."/>
            <person name="Gautier V."/>
            <person name="Ament-Velasquez S.L."/>
            <person name="Kruys A."/>
            <person name="Hutchinson M.I."/>
            <person name="Powell A.J."/>
            <person name="Barry K."/>
            <person name="Miller A.N."/>
            <person name="Grigoriev I.V."/>
            <person name="Debuchy R."/>
            <person name="Gladieux P."/>
            <person name="Thoren M.H."/>
            <person name="Johannesson H."/>
        </authorList>
    </citation>
    <scope>NUCLEOTIDE SEQUENCE</scope>
    <source>
        <strain evidence="2">PSN243</strain>
    </source>
</reference>
<evidence type="ECO:0000256" key="1">
    <source>
        <dbReference type="SAM" id="MobiDB-lite"/>
    </source>
</evidence>
<feature type="compositionally biased region" description="Low complexity" evidence="1">
    <location>
        <begin position="508"/>
        <end position="525"/>
    </location>
</feature>
<feature type="non-terminal residue" evidence="2">
    <location>
        <position position="1"/>
    </location>
</feature>
<dbReference type="EMBL" id="MU865920">
    <property type="protein sequence ID" value="KAK4453332.1"/>
    <property type="molecule type" value="Genomic_DNA"/>
</dbReference>
<feature type="region of interest" description="Disordered" evidence="1">
    <location>
        <begin position="400"/>
        <end position="427"/>
    </location>
</feature>
<feature type="region of interest" description="Disordered" evidence="1">
    <location>
        <begin position="504"/>
        <end position="564"/>
    </location>
</feature>
<feature type="compositionally biased region" description="Polar residues" evidence="1">
    <location>
        <begin position="340"/>
        <end position="350"/>
    </location>
</feature>
<feature type="compositionally biased region" description="Polar residues" evidence="1">
    <location>
        <begin position="409"/>
        <end position="422"/>
    </location>
</feature>
<feature type="region of interest" description="Disordered" evidence="1">
    <location>
        <begin position="311"/>
        <end position="350"/>
    </location>
</feature>
<sequence>MPYRRSPYSKSLVSMEMAANCCSGPALIQPGDLGETQQGQPETPKKNPVSAQKSSPRRGEVTPKHGWCPECTYGYKVLGKVNPDGGHPNAGHRRFSCSNRTRGCKFFEIIPGDAIIEAANTTPVRAGNCPQCRVGNLMEKTQSPWDYRDRSLVCDRNKAKERPCNYEKKLPKVKYTPKLVGNVRQPDKGHSVLGPAPSPIGKSPLGKSSAVGRAPRSRRSSPVQMTRPLRAPDPVVDSTPTPSPSPSPTPSYDEMEMDTEEVIRPEESPKAHKPLCGDQASANIKSAGVQKMPQTPAQRDSETDVFGFLSPSRVTARRDPADADVFGRPATTKPIAHVQAKNSAASTSQWLRRGSLTSPWQGQKPTATLQARPAVATIADPSDDVIDHTRHNAPFQTPHRAQKTFYPTPDTNVKTKGKTNAPTVRERQASEEFDFGLDENDLLEFAEQVDKSVPARARSESTDYGSFDEDEIEDLIRITDEAAAQSPSTPAGKKLPASAAQLWTPSKTPTHAPARNAAAGATPITSTRSTTVKTRAPAASARTQFQKPPPFKANKTGRTVVEID</sequence>
<name>A0AAV9GYL9_9PEZI</name>
<protein>
    <recommendedName>
        <fullName evidence="4">Stc1 domain-containing protein</fullName>
    </recommendedName>
</protein>